<dbReference type="EMBL" id="JAULSW010000010">
    <property type="protein sequence ID" value="KAK3368754.1"/>
    <property type="molecule type" value="Genomic_DNA"/>
</dbReference>
<gene>
    <name evidence="2" type="ORF">B0H63DRAFT_489136</name>
</gene>
<proteinExistence type="predicted"/>
<dbReference type="Proteomes" id="UP001285441">
    <property type="component" value="Unassembled WGS sequence"/>
</dbReference>
<keyword evidence="3" id="KW-1185">Reference proteome</keyword>
<accession>A0AAE0K255</accession>
<dbReference type="AlphaFoldDB" id="A0AAE0K255"/>
<evidence type="ECO:0000313" key="2">
    <source>
        <dbReference type="EMBL" id="KAK3368754.1"/>
    </source>
</evidence>
<feature type="region of interest" description="Disordered" evidence="1">
    <location>
        <begin position="1"/>
        <end position="35"/>
    </location>
</feature>
<sequence length="135" mass="14628">MPFIKLFKKSPKEETTDTLTTHKVDNSTAPPTDTRSLYRRYRDSKRGEISEEDVLKYTGKTKSQINEWAKNEPGVAGNQPAGKIDMGNASGLGGLAAGGGYGGWGPDANSPLKFPPQQPASNTTKKVIDEDEDDN</sequence>
<name>A0AAE0K255_9PEZI</name>
<reference evidence="2" key="1">
    <citation type="journal article" date="2023" name="Mol. Phylogenet. Evol.">
        <title>Genome-scale phylogeny and comparative genomics of the fungal order Sordariales.</title>
        <authorList>
            <person name="Hensen N."/>
            <person name="Bonometti L."/>
            <person name="Westerberg I."/>
            <person name="Brannstrom I.O."/>
            <person name="Guillou S."/>
            <person name="Cros-Aarteil S."/>
            <person name="Calhoun S."/>
            <person name="Haridas S."/>
            <person name="Kuo A."/>
            <person name="Mondo S."/>
            <person name="Pangilinan J."/>
            <person name="Riley R."/>
            <person name="LaButti K."/>
            <person name="Andreopoulos B."/>
            <person name="Lipzen A."/>
            <person name="Chen C."/>
            <person name="Yan M."/>
            <person name="Daum C."/>
            <person name="Ng V."/>
            <person name="Clum A."/>
            <person name="Steindorff A."/>
            <person name="Ohm R.A."/>
            <person name="Martin F."/>
            <person name="Silar P."/>
            <person name="Natvig D.O."/>
            <person name="Lalanne C."/>
            <person name="Gautier V."/>
            <person name="Ament-Velasquez S.L."/>
            <person name="Kruys A."/>
            <person name="Hutchinson M.I."/>
            <person name="Powell A.J."/>
            <person name="Barry K."/>
            <person name="Miller A.N."/>
            <person name="Grigoriev I.V."/>
            <person name="Debuchy R."/>
            <person name="Gladieux P."/>
            <person name="Hiltunen Thoren M."/>
            <person name="Johannesson H."/>
        </authorList>
    </citation>
    <scope>NUCLEOTIDE SEQUENCE</scope>
    <source>
        <strain evidence="2">CBS 232.78</strain>
    </source>
</reference>
<protein>
    <submittedName>
        <fullName evidence="2">Uncharacterized protein</fullName>
    </submittedName>
</protein>
<organism evidence="2 3">
    <name type="scientific">Podospora didyma</name>
    <dbReference type="NCBI Taxonomy" id="330526"/>
    <lineage>
        <taxon>Eukaryota</taxon>
        <taxon>Fungi</taxon>
        <taxon>Dikarya</taxon>
        <taxon>Ascomycota</taxon>
        <taxon>Pezizomycotina</taxon>
        <taxon>Sordariomycetes</taxon>
        <taxon>Sordariomycetidae</taxon>
        <taxon>Sordariales</taxon>
        <taxon>Podosporaceae</taxon>
        <taxon>Podospora</taxon>
    </lineage>
</organism>
<reference evidence="2" key="2">
    <citation type="submission" date="2023-06" db="EMBL/GenBank/DDBJ databases">
        <authorList>
            <consortium name="Lawrence Berkeley National Laboratory"/>
            <person name="Haridas S."/>
            <person name="Hensen N."/>
            <person name="Bonometti L."/>
            <person name="Westerberg I."/>
            <person name="Brannstrom I.O."/>
            <person name="Guillou S."/>
            <person name="Cros-Aarteil S."/>
            <person name="Calhoun S."/>
            <person name="Kuo A."/>
            <person name="Mondo S."/>
            <person name="Pangilinan J."/>
            <person name="Riley R."/>
            <person name="LaButti K."/>
            <person name="Andreopoulos B."/>
            <person name="Lipzen A."/>
            <person name="Chen C."/>
            <person name="Yanf M."/>
            <person name="Daum C."/>
            <person name="Ng V."/>
            <person name="Clum A."/>
            <person name="Steindorff A."/>
            <person name="Ohm R."/>
            <person name="Martin F."/>
            <person name="Silar P."/>
            <person name="Natvig D."/>
            <person name="Lalanne C."/>
            <person name="Gautier V."/>
            <person name="Ament-velasquez S.L."/>
            <person name="Kruys A."/>
            <person name="Hutchinson M.I."/>
            <person name="Powell A.J."/>
            <person name="Barry K."/>
            <person name="Miller A.N."/>
            <person name="Grigoriev I.V."/>
            <person name="Debuchy R."/>
            <person name="Gladieux P."/>
            <person name="Thoren M.H."/>
            <person name="Johannesson H."/>
        </authorList>
    </citation>
    <scope>NUCLEOTIDE SEQUENCE</scope>
    <source>
        <strain evidence="2">CBS 232.78</strain>
    </source>
</reference>
<feature type="compositionally biased region" description="Basic and acidic residues" evidence="1">
    <location>
        <begin position="10"/>
        <end position="25"/>
    </location>
</feature>
<evidence type="ECO:0000256" key="1">
    <source>
        <dbReference type="SAM" id="MobiDB-lite"/>
    </source>
</evidence>
<feature type="compositionally biased region" description="Gly residues" evidence="1">
    <location>
        <begin position="94"/>
        <end position="105"/>
    </location>
</feature>
<evidence type="ECO:0000313" key="3">
    <source>
        <dbReference type="Proteomes" id="UP001285441"/>
    </source>
</evidence>
<feature type="region of interest" description="Disordered" evidence="1">
    <location>
        <begin position="94"/>
        <end position="135"/>
    </location>
</feature>
<feature type="compositionally biased region" description="Polar residues" evidence="1">
    <location>
        <begin position="26"/>
        <end position="35"/>
    </location>
</feature>
<comment type="caution">
    <text evidence="2">The sequence shown here is derived from an EMBL/GenBank/DDBJ whole genome shotgun (WGS) entry which is preliminary data.</text>
</comment>